<dbReference type="PaxDb" id="67767-A0A0J7KE73"/>
<comment type="caution">
    <text evidence="2">The sequence shown here is derived from an EMBL/GenBank/DDBJ whole genome shotgun (WGS) entry which is preliminary data.</text>
</comment>
<evidence type="ECO:0000256" key="1">
    <source>
        <dbReference type="SAM" id="MobiDB-lite"/>
    </source>
</evidence>
<feature type="region of interest" description="Disordered" evidence="1">
    <location>
        <begin position="51"/>
        <end position="78"/>
    </location>
</feature>
<proteinExistence type="predicted"/>
<accession>A0A0J7KE73</accession>
<dbReference type="OrthoDB" id="6610564at2759"/>
<dbReference type="EMBL" id="LBMM01008840">
    <property type="protein sequence ID" value="KMQ88597.1"/>
    <property type="molecule type" value="Genomic_DNA"/>
</dbReference>
<protein>
    <submittedName>
        <fullName evidence="2">Transposable element p transposase</fullName>
    </submittedName>
</protein>
<evidence type="ECO:0000313" key="2">
    <source>
        <dbReference type="EMBL" id="KMQ88597.1"/>
    </source>
</evidence>
<keyword evidence="3" id="KW-1185">Reference proteome</keyword>
<organism evidence="2 3">
    <name type="scientific">Lasius niger</name>
    <name type="common">Black garden ant</name>
    <dbReference type="NCBI Taxonomy" id="67767"/>
    <lineage>
        <taxon>Eukaryota</taxon>
        <taxon>Metazoa</taxon>
        <taxon>Ecdysozoa</taxon>
        <taxon>Arthropoda</taxon>
        <taxon>Hexapoda</taxon>
        <taxon>Insecta</taxon>
        <taxon>Pterygota</taxon>
        <taxon>Neoptera</taxon>
        <taxon>Endopterygota</taxon>
        <taxon>Hymenoptera</taxon>
        <taxon>Apocrita</taxon>
        <taxon>Aculeata</taxon>
        <taxon>Formicoidea</taxon>
        <taxon>Formicidae</taxon>
        <taxon>Formicinae</taxon>
        <taxon>Lasius</taxon>
        <taxon>Lasius</taxon>
    </lineage>
</organism>
<evidence type="ECO:0000313" key="3">
    <source>
        <dbReference type="Proteomes" id="UP000036403"/>
    </source>
</evidence>
<name>A0A0J7KE73_LASNI</name>
<dbReference type="AlphaFoldDB" id="A0A0J7KE73"/>
<dbReference type="Proteomes" id="UP000036403">
    <property type="component" value="Unassembled WGS sequence"/>
</dbReference>
<reference evidence="2 3" key="1">
    <citation type="submission" date="2015-04" db="EMBL/GenBank/DDBJ databases">
        <title>Lasius niger genome sequencing.</title>
        <authorList>
            <person name="Konorov E.A."/>
            <person name="Nikitin M.A."/>
            <person name="Kirill M.V."/>
            <person name="Chang P."/>
        </authorList>
    </citation>
    <scope>NUCLEOTIDE SEQUENCE [LARGE SCALE GENOMIC DNA]</scope>
    <source>
        <tissue evidence="2">Whole</tissue>
    </source>
</reference>
<gene>
    <name evidence="2" type="ORF">RF55_11892</name>
</gene>
<sequence>MDEAMNDHPNALDIRNCLRWYILGKHSTDLFLVRTNIDPDATDSSLIKAHDMNSDPQRQIPNAIPSTSTSTTNNDEDEDELLTNVLKSPEDDTQSIRLVVGEEIERVGDAQLLSDGLKCFEKDIDDAELLNYFLSIKELNLLEEYESITAASDWIAQEGLKYVAGYVAHRYREKYAFLGNPARILADTDIDYISILSRGGLLYPSDQLLEVAYVMESEFNAFHGDSLRKEKFIFKTVAENVNKKYGKKERAN</sequence>